<dbReference type="InterPro" id="IPR000182">
    <property type="entry name" value="GNAT_dom"/>
</dbReference>
<evidence type="ECO:0000313" key="2">
    <source>
        <dbReference type="EMBL" id="AVQ31856.1"/>
    </source>
</evidence>
<dbReference type="SUPFAM" id="SSF55729">
    <property type="entry name" value="Acyl-CoA N-acyltransferases (Nat)"/>
    <property type="match status" value="1"/>
</dbReference>
<dbReference type="CDD" id="cd04301">
    <property type="entry name" value="NAT_SF"/>
    <property type="match status" value="1"/>
</dbReference>
<keyword evidence="3" id="KW-1185">Reference proteome</keyword>
<evidence type="ECO:0000313" key="3">
    <source>
        <dbReference type="Proteomes" id="UP000241238"/>
    </source>
</evidence>
<dbReference type="EMBL" id="CP028103">
    <property type="protein sequence ID" value="AVQ31856.1"/>
    <property type="molecule type" value="Genomic_DNA"/>
</dbReference>
<dbReference type="Proteomes" id="UP000241238">
    <property type="component" value="Chromosome"/>
</dbReference>
<feature type="domain" description="N-acetyltransferase" evidence="1">
    <location>
        <begin position="3"/>
        <end position="145"/>
    </location>
</feature>
<accession>A0ABN5JHY8</accession>
<organism evidence="2 3">
    <name type="scientific">Fusobacterium varium ATCC 27725</name>
    <dbReference type="NCBI Taxonomy" id="469618"/>
    <lineage>
        <taxon>Bacteria</taxon>
        <taxon>Fusobacteriati</taxon>
        <taxon>Fusobacteriota</taxon>
        <taxon>Fusobacteriia</taxon>
        <taxon>Fusobacteriales</taxon>
        <taxon>Fusobacteriaceae</taxon>
        <taxon>Fusobacterium</taxon>
    </lineage>
</organism>
<dbReference type="Pfam" id="PF00583">
    <property type="entry name" value="Acetyltransf_1"/>
    <property type="match status" value="1"/>
</dbReference>
<dbReference type="Gene3D" id="3.40.630.30">
    <property type="match status" value="1"/>
</dbReference>
<sequence>MEAVFGEKNDFKSWIELVKIVSGNFPGLDLKCYKNILIEKIEKKETLVIKDGEKVVGALAFSYEEKEISFLAVNPEHRSKGIGLKLVKKVISLFPLGTKVTVITYRAGDEKGENARKLYKKAGFSEGRLITVFDYPCQEFIYIVK</sequence>
<gene>
    <name evidence="2" type="ORF">C4N18_11755</name>
</gene>
<name>A0ABN5JHY8_FUSVA</name>
<dbReference type="InterPro" id="IPR016181">
    <property type="entry name" value="Acyl_CoA_acyltransferase"/>
</dbReference>
<dbReference type="PROSITE" id="PS51186">
    <property type="entry name" value="GNAT"/>
    <property type="match status" value="1"/>
</dbReference>
<reference evidence="3" key="1">
    <citation type="journal article" date="2018" name="MSphere">
        <title>Fusobacterium Genomics Using MinION and Illumina Sequencing Enables Genome Completion and Correction.</title>
        <authorList>
            <person name="Todd S.M."/>
            <person name="Settlage R.E."/>
            <person name="Lahmers K.K."/>
            <person name="Slade D.J."/>
        </authorList>
    </citation>
    <scope>NUCLEOTIDE SEQUENCE [LARGE SCALE GENOMIC DNA]</scope>
    <source>
        <strain evidence="3">ATCC 27725</strain>
    </source>
</reference>
<proteinExistence type="predicted"/>
<protein>
    <submittedName>
        <fullName evidence="2">N-acetyltransferase</fullName>
    </submittedName>
</protein>
<evidence type="ECO:0000259" key="1">
    <source>
        <dbReference type="PROSITE" id="PS51186"/>
    </source>
</evidence>